<dbReference type="Proteomes" id="UP001177140">
    <property type="component" value="Unassembled WGS sequence"/>
</dbReference>
<sequence>MKTAYTSLLVIAMMLTLLFSNQIQVSVAVTCSPVQLAPCLGAIMSSSTPPSNACCSRLKEQKPCLCGYMKDPTLKQYVNTPNGKKVANTCDVPLPNC</sequence>
<dbReference type="Gene3D" id="1.10.110.10">
    <property type="entry name" value="Plant lipid-transfer and hydrophobic proteins"/>
    <property type="match status" value="1"/>
</dbReference>
<evidence type="ECO:0000313" key="5">
    <source>
        <dbReference type="EMBL" id="MCL7023350.1"/>
    </source>
</evidence>
<keyword evidence="6" id="KW-1185">Reference proteome</keyword>
<dbReference type="AlphaFoldDB" id="A0AA41RV02"/>
<accession>A0AA41RV02</accession>
<gene>
    <name evidence="5" type="ORF">MKW94_007589</name>
</gene>
<dbReference type="CDD" id="cd01959">
    <property type="entry name" value="nsLTP2"/>
    <property type="match status" value="1"/>
</dbReference>
<proteinExistence type="predicted"/>
<feature type="signal peptide" evidence="3">
    <location>
        <begin position="1"/>
        <end position="20"/>
    </location>
</feature>
<comment type="caution">
    <text evidence="5">The sequence shown here is derived from an EMBL/GenBank/DDBJ whole genome shotgun (WGS) entry which is preliminary data.</text>
</comment>
<organism evidence="5 6">
    <name type="scientific">Papaver nudicaule</name>
    <name type="common">Iceland poppy</name>
    <dbReference type="NCBI Taxonomy" id="74823"/>
    <lineage>
        <taxon>Eukaryota</taxon>
        <taxon>Viridiplantae</taxon>
        <taxon>Streptophyta</taxon>
        <taxon>Embryophyta</taxon>
        <taxon>Tracheophyta</taxon>
        <taxon>Spermatophyta</taxon>
        <taxon>Magnoliopsida</taxon>
        <taxon>Ranunculales</taxon>
        <taxon>Papaveraceae</taxon>
        <taxon>Papaveroideae</taxon>
        <taxon>Papaver</taxon>
    </lineage>
</organism>
<dbReference type="GO" id="GO:0008289">
    <property type="term" value="F:lipid binding"/>
    <property type="evidence" value="ECO:0007669"/>
    <property type="project" value="UniProtKB-KW"/>
</dbReference>
<protein>
    <recommendedName>
        <fullName evidence="4">Bifunctional inhibitor/plant lipid transfer protein/seed storage helical domain-containing protein</fullName>
    </recommendedName>
</protein>
<reference evidence="5" key="1">
    <citation type="submission" date="2022-03" db="EMBL/GenBank/DDBJ databases">
        <title>A functionally conserved STORR gene fusion in Papaver species that diverged 16.8 million years ago.</title>
        <authorList>
            <person name="Catania T."/>
        </authorList>
    </citation>
    <scope>NUCLEOTIDE SEQUENCE</scope>
    <source>
        <strain evidence="5">S-191538</strain>
    </source>
</reference>
<dbReference type="EMBL" id="JAJJMA010021296">
    <property type="protein sequence ID" value="MCL7023350.1"/>
    <property type="molecule type" value="Genomic_DNA"/>
</dbReference>
<feature type="chain" id="PRO_5041328456" description="Bifunctional inhibitor/plant lipid transfer protein/seed storage helical domain-containing protein" evidence="3">
    <location>
        <begin position="21"/>
        <end position="97"/>
    </location>
</feature>
<keyword evidence="1" id="KW-0813">Transport</keyword>
<evidence type="ECO:0000256" key="1">
    <source>
        <dbReference type="ARBA" id="ARBA00022448"/>
    </source>
</evidence>
<evidence type="ECO:0000259" key="4">
    <source>
        <dbReference type="SMART" id="SM00499"/>
    </source>
</evidence>
<keyword evidence="3" id="KW-0732">Signal</keyword>
<feature type="domain" description="Bifunctional inhibitor/plant lipid transfer protein/seed storage helical" evidence="4">
    <location>
        <begin position="31"/>
        <end position="97"/>
    </location>
</feature>
<dbReference type="PANTHER" id="PTHR33214">
    <property type="entry name" value="BIFUNCTIONAL INHIBITOR/LIPID-TRANSFER PROTEIN/SEED STORAGE 2S ALBUMIN SUPERFAMILY PROTEIN"/>
    <property type="match status" value="1"/>
</dbReference>
<dbReference type="GO" id="GO:0006869">
    <property type="term" value="P:lipid transport"/>
    <property type="evidence" value="ECO:0007669"/>
    <property type="project" value="InterPro"/>
</dbReference>
<dbReference type="SMART" id="SM00499">
    <property type="entry name" value="AAI"/>
    <property type="match status" value="1"/>
</dbReference>
<evidence type="ECO:0000256" key="2">
    <source>
        <dbReference type="ARBA" id="ARBA00023121"/>
    </source>
</evidence>
<evidence type="ECO:0000256" key="3">
    <source>
        <dbReference type="SAM" id="SignalP"/>
    </source>
</evidence>
<dbReference type="InterPro" id="IPR016140">
    <property type="entry name" value="Bifunc_inhib/LTP/seed_store"/>
</dbReference>
<keyword evidence="2" id="KW-0446">Lipid-binding</keyword>
<name>A0AA41RV02_PAPNU</name>
<dbReference type="InterPro" id="IPR036312">
    <property type="entry name" value="Bifun_inhib/LTP/seed_sf"/>
</dbReference>
<dbReference type="SUPFAM" id="SSF47699">
    <property type="entry name" value="Bifunctional inhibitor/lipid-transfer protein/seed storage 2S albumin"/>
    <property type="match status" value="1"/>
</dbReference>
<dbReference type="Pfam" id="PF00234">
    <property type="entry name" value="Tryp_alpha_amyl"/>
    <property type="match status" value="1"/>
</dbReference>
<evidence type="ECO:0000313" key="6">
    <source>
        <dbReference type="Proteomes" id="UP001177140"/>
    </source>
</evidence>
<dbReference type="PANTHER" id="PTHR33214:SF44">
    <property type="entry name" value="NON-SPECIFIC LIPID TRANSFER PROTEIN GPI-ANCHORED 33"/>
    <property type="match status" value="1"/>
</dbReference>
<dbReference type="InterPro" id="IPR033872">
    <property type="entry name" value="nsLTP2"/>
</dbReference>